<dbReference type="InterPro" id="IPR050341">
    <property type="entry name" value="PP1_catalytic_subunit"/>
</dbReference>
<dbReference type="PROSITE" id="PS00125">
    <property type="entry name" value="SER_THR_PHOSPHATASE"/>
    <property type="match status" value="1"/>
</dbReference>
<proteinExistence type="inferred from homology"/>
<comment type="catalytic activity">
    <reaction evidence="1">
        <text>O-phospho-L-threonyl-[protein] + H2O = L-threonyl-[protein] + phosphate</text>
        <dbReference type="Rhea" id="RHEA:47004"/>
        <dbReference type="Rhea" id="RHEA-COMP:11060"/>
        <dbReference type="Rhea" id="RHEA-COMP:11605"/>
        <dbReference type="ChEBI" id="CHEBI:15377"/>
        <dbReference type="ChEBI" id="CHEBI:30013"/>
        <dbReference type="ChEBI" id="CHEBI:43474"/>
        <dbReference type="ChEBI" id="CHEBI:61977"/>
        <dbReference type="EC" id="3.1.3.16"/>
    </reaction>
</comment>
<keyword evidence="1" id="KW-0378">Hydrolase</keyword>
<dbReference type="InterPro" id="IPR029052">
    <property type="entry name" value="Metallo-depent_PP-like"/>
</dbReference>
<organism evidence="3 4">
    <name type="scientific">Tritrichomonas foetus</name>
    <dbReference type="NCBI Taxonomy" id="1144522"/>
    <lineage>
        <taxon>Eukaryota</taxon>
        <taxon>Metamonada</taxon>
        <taxon>Parabasalia</taxon>
        <taxon>Tritrichomonadida</taxon>
        <taxon>Tritrichomonadidae</taxon>
        <taxon>Tritrichomonas</taxon>
    </lineage>
</organism>
<comment type="similarity">
    <text evidence="1">Belongs to the PPP phosphatase family.</text>
</comment>
<dbReference type="EC" id="3.1.3.16" evidence="1"/>
<dbReference type="CDD" id="cd00144">
    <property type="entry name" value="MPP_PPP_family"/>
    <property type="match status" value="1"/>
</dbReference>
<protein>
    <recommendedName>
        <fullName evidence="1">Serine/threonine-protein phosphatase</fullName>
        <ecNumber evidence="1">3.1.3.16</ecNumber>
    </recommendedName>
</protein>
<evidence type="ECO:0000313" key="3">
    <source>
        <dbReference type="EMBL" id="OHT09730.1"/>
    </source>
</evidence>
<dbReference type="Proteomes" id="UP000179807">
    <property type="component" value="Unassembled WGS sequence"/>
</dbReference>
<dbReference type="GeneID" id="94836550"/>
<dbReference type="InterPro" id="IPR004843">
    <property type="entry name" value="Calcineurin-like_PHP"/>
</dbReference>
<evidence type="ECO:0000259" key="2">
    <source>
        <dbReference type="PROSITE" id="PS00125"/>
    </source>
</evidence>
<dbReference type="AlphaFoldDB" id="A0A1J4KFC7"/>
<feature type="domain" description="Serine/threonine specific protein phosphatases" evidence="2">
    <location>
        <begin position="127"/>
        <end position="132"/>
    </location>
</feature>
<dbReference type="RefSeq" id="XP_068362866.1">
    <property type="nucleotide sequence ID" value="XM_068501846.1"/>
</dbReference>
<accession>A0A1J4KFC7</accession>
<dbReference type="PANTHER" id="PTHR11668:SF494">
    <property type="entry name" value="PROTEIN PHOSPHATASE, PUTATIVE-RELATED"/>
    <property type="match status" value="1"/>
</dbReference>
<keyword evidence="4" id="KW-1185">Reference proteome</keyword>
<dbReference type="GO" id="GO:0005634">
    <property type="term" value="C:nucleus"/>
    <property type="evidence" value="ECO:0007669"/>
    <property type="project" value="TreeGrafter"/>
</dbReference>
<name>A0A1J4KFC7_9EUKA</name>
<comment type="caution">
    <text evidence="3">The sequence shown here is derived from an EMBL/GenBank/DDBJ whole genome shotgun (WGS) entry which is preliminary data.</text>
</comment>
<dbReference type="Pfam" id="PF00149">
    <property type="entry name" value="Metallophos"/>
    <property type="match status" value="1"/>
</dbReference>
<dbReference type="InterPro" id="IPR006186">
    <property type="entry name" value="Ser/Thr-sp_prot-phosphatase"/>
</dbReference>
<gene>
    <name evidence="3" type="primary">sds21</name>
    <name evidence="3" type="ORF">TRFO_21243</name>
</gene>
<dbReference type="PANTHER" id="PTHR11668">
    <property type="entry name" value="SERINE/THREONINE PROTEIN PHOSPHATASE"/>
    <property type="match status" value="1"/>
</dbReference>
<dbReference type="GO" id="GO:0004722">
    <property type="term" value="F:protein serine/threonine phosphatase activity"/>
    <property type="evidence" value="ECO:0007669"/>
    <property type="project" value="UniProtKB-EC"/>
</dbReference>
<sequence>MISSSIEFIMSHYAPFLCLTPEECEEVGKTRPIPKFDDSILSDLARTSIELLKTQKPLLELSSPIYVIGDIHGNIFDLIRILSIAIPPPTSRFLFLGDYVDRGQYSIEVVTLLLTLQIYYPEHIYLIRGNHEFECVNSFYGFKDECLKHYPNKTIYEEFNTVFSYLPLAAIVNKKIFCVHGGLSPNLTTMEQITELELPIKTYDPEFVADIVWSDPSKDKEMYTRSNRGTGVTFGVSALRDFLSTFGLSMIIRAHQCVQPGISKFDGNNCYTVFSCSNYMESCNNRCGIIFITLEAHVQAFSLPPMEQIDRKAASINYLETPSHLPKMTQSTKTLYMKITELNEHCKTYGDLRKRRLSDSCYIQAHVASHKSLLPPIRAKTVII</sequence>
<dbReference type="SMART" id="SM00156">
    <property type="entry name" value="PP2Ac"/>
    <property type="match status" value="1"/>
</dbReference>
<evidence type="ECO:0000256" key="1">
    <source>
        <dbReference type="RuleBase" id="RU004273"/>
    </source>
</evidence>
<dbReference type="PRINTS" id="PR00114">
    <property type="entry name" value="STPHPHTASE"/>
</dbReference>
<dbReference type="SUPFAM" id="SSF56300">
    <property type="entry name" value="Metallo-dependent phosphatases"/>
    <property type="match status" value="1"/>
</dbReference>
<dbReference type="FunFam" id="3.60.21.10:FF:000097">
    <property type="entry name" value="Serine/threonine-protein phosphatase"/>
    <property type="match status" value="1"/>
</dbReference>
<dbReference type="VEuPathDB" id="TrichDB:TRFO_21243"/>
<reference evidence="3" key="1">
    <citation type="submission" date="2016-10" db="EMBL/GenBank/DDBJ databases">
        <authorList>
            <person name="Benchimol M."/>
            <person name="Almeida L.G."/>
            <person name="Vasconcelos A.T."/>
            <person name="Perreira-Neves A."/>
            <person name="Rosa I.A."/>
            <person name="Tasca T."/>
            <person name="Bogo M.R."/>
            <person name="de Souza W."/>
        </authorList>
    </citation>
    <scope>NUCLEOTIDE SEQUENCE [LARGE SCALE GENOMIC DNA]</scope>
    <source>
        <strain evidence="3">K</strain>
    </source>
</reference>
<dbReference type="Gene3D" id="3.60.21.10">
    <property type="match status" value="1"/>
</dbReference>
<dbReference type="GO" id="GO:0005737">
    <property type="term" value="C:cytoplasm"/>
    <property type="evidence" value="ECO:0007669"/>
    <property type="project" value="TreeGrafter"/>
</dbReference>
<evidence type="ECO:0000313" key="4">
    <source>
        <dbReference type="Proteomes" id="UP000179807"/>
    </source>
</evidence>
<dbReference type="EMBL" id="MLAK01000631">
    <property type="protein sequence ID" value="OHT09730.1"/>
    <property type="molecule type" value="Genomic_DNA"/>
</dbReference>